<dbReference type="InterPro" id="IPR037401">
    <property type="entry name" value="SnoaL-like"/>
</dbReference>
<name>A0A6M1T549_9BACT</name>
<dbReference type="PANTHER" id="PTHR34003">
    <property type="entry name" value="BLL2395 PROTEIN"/>
    <property type="match status" value="1"/>
</dbReference>
<dbReference type="PANTHER" id="PTHR34003:SF2">
    <property type="entry name" value="SNOAL-LIKE DOMAIN-CONTAINING PROTEIN"/>
    <property type="match status" value="1"/>
</dbReference>
<dbReference type="InterPro" id="IPR032710">
    <property type="entry name" value="NTF2-like_dom_sf"/>
</dbReference>
<organism evidence="2 3">
    <name type="scientific">Halalkalibaculum roseum</name>
    <dbReference type="NCBI Taxonomy" id="2709311"/>
    <lineage>
        <taxon>Bacteria</taxon>
        <taxon>Pseudomonadati</taxon>
        <taxon>Balneolota</taxon>
        <taxon>Balneolia</taxon>
        <taxon>Balneolales</taxon>
        <taxon>Balneolaceae</taxon>
        <taxon>Halalkalibaculum</taxon>
    </lineage>
</organism>
<reference evidence="2 3" key="1">
    <citation type="submission" date="2020-02" db="EMBL/GenBank/DDBJ databases">
        <title>Balneolaceae bacterium YR4-1, complete genome.</title>
        <authorList>
            <person name="Li Y."/>
            <person name="Wu S."/>
        </authorList>
    </citation>
    <scope>NUCLEOTIDE SEQUENCE [LARGE SCALE GENOMIC DNA]</scope>
    <source>
        <strain evidence="2 3">YR4-1</strain>
    </source>
</reference>
<dbReference type="AlphaFoldDB" id="A0A6M1T549"/>
<sequence>MTYLDKINDVYNHIAKGTAMDAFEEYYADDVVMVLEDGTEVEGKDTNRERENEFFGSVDEFHGIDVKGVTSNEETGVTSVESTMKVTFKGADGPVSIEQVAVQNWNDGKIERERFYGTQN</sequence>
<comment type="caution">
    <text evidence="2">The sequence shown here is derived from an EMBL/GenBank/DDBJ whole genome shotgun (WGS) entry which is preliminary data.</text>
</comment>
<dbReference type="SUPFAM" id="SSF54427">
    <property type="entry name" value="NTF2-like"/>
    <property type="match status" value="1"/>
</dbReference>
<evidence type="ECO:0000313" key="2">
    <source>
        <dbReference type="EMBL" id="NGP77937.1"/>
    </source>
</evidence>
<dbReference type="Gene3D" id="3.10.450.50">
    <property type="match status" value="1"/>
</dbReference>
<dbReference type="RefSeq" id="WP_165143630.1">
    <property type="nucleotide sequence ID" value="NZ_JAALLT010000004.1"/>
</dbReference>
<evidence type="ECO:0000313" key="3">
    <source>
        <dbReference type="Proteomes" id="UP000473278"/>
    </source>
</evidence>
<protein>
    <submittedName>
        <fullName evidence="2">Nuclear transport factor 2 family protein</fullName>
    </submittedName>
</protein>
<feature type="domain" description="SnoaL-like" evidence="1">
    <location>
        <begin position="11"/>
        <end position="112"/>
    </location>
</feature>
<proteinExistence type="predicted"/>
<dbReference type="Proteomes" id="UP000473278">
    <property type="component" value="Unassembled WGS sequence"/>
</dbReference>
<evidence type="ECO:0000259" key="1">
    <source>
        <dbReference type="Pfam" id="PF12680"/>
    </source>
</evidence>
<dbReference type="Pfam" id="PF12680">
    <property type="entry name" value="SnoaL_2"/>
    <property type="match status" value="1"/>
</dbReference>
<keyword evidence="3" id="KW-1185">Reference proteome</keyword>
<gene>
    <name evidence="2" type="ORF">G3570_14910</name>
</gene>
<dbReference type="EMBL" id="JAALLT010000004">
    <property type="protein sequence ID" value="NGP77937.1"/>
    <property type="molecule type" value="Genomic_DNA"/>
</dbReference>
<accession>A0A6M1T549</accession>